<dbReference type="Proteomes" id="UP000190230">
    <property type="component" value="Unassembled WGS sequence"/>
</dbReference>
<organism evidence="1 2">
    <name type="scientific">Salegentibacter holothuriorum</name>
    <dbReference type="NCBI Taxonomy" id="241145"/>
    <lineage>
        <taxon>Bacteria</taxon>
        <taxon>Pseudomonadati</taxon>
        <taxon>Bacteroidota</taxon>
        <taxon>Flavobacteriia</taxon>
        <taxon>Flavobacteriales</taxon>
        <taxon>Flavobacteriaceae</taxon>
        <taxon>Salegentibacter</taxon>
    </lineage>
</organism>
<protein>
    <recommendedName>
        <fullName evidence="3">Methyltransferase small domain-containing protein</fullName>
    </recommendedName>
</protein>
<dbReference type="RefSeq" id="WP_079720895.1">
    <property type="nucleotide sequence ID" value="NZ_FUYY01000003.1"/>
</dbReference>
<proteinExistence type="predicted"/>
<reference evidence="2" key="1">
    <citation type="submission" date="2017-02" db="EMBL/GenBank/DDBJ databases">
        <authorList>
            <person name="Varghese N."/>
            <person name="Submissions S."/>
        </authorList>
    </citation>
    <scope>NUCLEOTIDE SEQUENCE [LARGE SCALE GENOMIC DNA]</scope>
    <source>
        <strain evidence="2">DSM 23405</strain>
    </source>
</reference>
<evidence type="ECO:0000313" key="1">
    <source>
        <dbReference type="EMBL" id="SKB60293.1"/>
    </source>
</evidence>
<dbReference type="InterPro" id="IPR029063">
    <property type="entry name" value="SAM-dependent_MTases_sf"/>
</dbReference>
<evidence type="ECO:0008006" key="3">
    <source>
        <dbReference type="Google" id="ProtNLM"/>
    </source>
</evidence>
<gene>
    <name evidence="1" type="ORF">SAMN05660776_2031</name>
</gene>
<dbReference type="STRING" id="241145.SAMN05660776_2031"/>
<keyword evidence="2" id="KW-1185">Reference proteome</keyword>
<evidence type="ECO:0000313" key="2">
    <source>
        <dbReference type="Proteomes" id="UP000190230"/>
    </source>
</evidence>
<dbReference type="EMBL" id="FUYY01000003">
    <property type="protein sequence ID" value="SKB60293.1"/>
    <property type="molecule type" value="Genomic_DNA"/>
</dbReference>
<sequence length="206" mass="23545">MNQKNLVLKSYKKFCQAEGNEHIASEFAVLKIQELIEKFDIKSILEIGLGIGAIAGSILSVDRNLIYAGTENNEFCLAALKKNLGTKFQNLKVFYELSEVPISNYDLIIIDGKDPELSKIKHLLNSSGIIVIEGDRLPQQRLLKKYIPAHKFVHAISNKRNAIYSPFSQAHWQGGVKIIFVDPGFNQLIWWGKEKFKTKLKYYFRK</sequence>
<dbReference type="Gene3D" id="3.40.50.150">
    <property type="entry name" value="Vaccinia Virus protein VP39"/>
    <property type="match status" value="1"/>
</dbReference>
<dbReference type="OrthoDB" id="1435796at2"/>
<dbReference type="AlphaFoldDB" id="A0A1T5CLT7"/>
<accession>A0A1T5CLT7</accession>
<dbReference type="SUPFAM" id="SSF53335">
    <property type="entry name" value="S-adenosyl-L-methionine-dependent methyltransferases"/>
    <property type="match status" value="1"/>
</dbReference>
<name>A0A1T5CLT7_9FLAO</name>